<dbReference type="Proteomes" id="UP001603857">
    <property type="component" value="Unassembled WGS sequence"/>
</dbReference>
<keyword evidence="2" id="KW-1185">Reference proteome</keyword>
<dbReference type="AlphaFoldDB" id="A0ABD1NNW7"/>
<sequence length="120" mass="13220">MGDLAGSLPESVQVKITHDKKSCVGLWGQSVLLQTKPKDSGGNSEDPEQAKLRVGFNSTIIGEKPNVKWTDIMRLESTKQSFAEVKEDPGELFYCMDLPEPGKSYLAKYCICAQKAVEKP</sequence>
<comment type="caution">
    <text evidence="1">The sequence shown here is derived from an EMBL/GenBank/DDBJ whole genome shotgun (WGS) entry which is preliminary data.</text>
</comment>
<evidence type="ECO:0000313" key="2">
    <source>
        <dbReference type="Proteomes" id="UP001603857"/>
    </source>
</evidence>
<protein>
    <submittedName>
        <fullName evidence="1">Uncharacterized protein</fullName>
    </submittedName>
</protein>
<dbReference type="EMBL" id="JBGMDY010000001">
    <property type="protein sequence ID" value="KAL2348830.1"/>
    <property type="molecule type" value="Genomic_DNA"/>
</dbReference>
<name>A0ABD1NNW7_9FABA</name>
<evidence type="ECO:0000313" key="1">
    <source>
        <dbReference type="EMBL" id="KAL2348830.1"/>
    </source>
</evidence>
<organism evidence="1 2">
    <name type="scientific">Flemingia macrophylla</name>
    <dbReference type="NCBI Taxonomy" id="520843"/>
    <lineage>
        <taxon>Eukaryota</taxon>
        <taxon>Viridiplantae</taxon>
        <taxon>Streptophyta</taxon>
        <taxon>Embryophyta</taxon>
        <taxon>Tracheophyta</taxon>
        <taxon>Spermatophyta</taxon>
        <taxon>Magnoliopsida</taxon>
        <taxon>eudicotyledons</taxon>
        <taxon>Gunneridae</taxon>
        <taxon>Pentapetalae</taxon>
        <taxon>rosids</taxon>
        <taxon>fabids</taxon>
        <taxon>Fabales</taxon>
        <taxon>Fabaceae</taxon>
        <taxon>Papilionoideae</taxon>
        <taxon>50 kb inversion clade</taxon>
        <taxon>NPAAA clade</taxon>
        <taxon>indigoferoid/millettioid clade</taxon>
        <taxon>Phaseoleae</taxon>
        <taxon>Flemingia</taxon>
    </lineage>
</organism>
<accession>A0ABD1NNW7</accession>
<proteinExistence type="predicted"/>
<reference evidence="1 2" key="1">
    <citation type="submission" date="2024-08" db="EMBL/GenBank/DDBJ databases">
        <title>Insights into the chromosomal genome structure of Flemingia macrophylla.</title>
        <authorList>
            <person name="Ding Y."/>
            <person name="Zhao Y."/>
            <person name="Bi W."/>
            <person name="Wu M."/>
            <person name="Zhao G."/>
            <person name="Gong Y."/>
            <person name="Li W."/>
            <person name="Zhang P."/>
        </authorList>
    </citation>
    <scope>NUCLEOTIDE SEQUENCE [LARGE SCALE GENOMIC DNA]</scope>
    <source>
        <strain evidence="1">DYQJB</strain>
        <tissue evidence="1">Leaf</tissue>
    </source>
</reference>
<gene>
    <name evidence="1" type="ORF">Fmac_002830</name>
</gene>